<dbReference type="EMBL" id="BK014925">
    <property type="protein sequence ID" value="DAD82859.1"/>
    <property type="molecule type" value="Genomic_DNA"/>
</dbReference>
<proteinExistence type="predicted"/>
<organism evidence="1">
    <name type="scientific">Siphoviridae sp. ctXZx16</name>
    <dbReference type="NCBI Taxonomy" id="2826371"/>
    <lineage>
        <taxon>Viruses</taxon>
        <taxon>Duplodnaviria</taxon>
        <taxon>Heunggongvirae</taxon>
        <taxon>Uroviricota</taxon>
        <taxon>Caudoviricetes</taxon>
    </lineage>
</organism>
<name>A0A8S5MLP9_9CAUD</name>
<accession>A0A8S5MLP9</accession>
<evidence type="ECO:0000313" key="1">
    <source>
        <dbReference type="EMBL" id="DAD82859.1"/>
    </source>
</evidence>
<reference evidence="1" key="1">
    <citation type="journal article" date="2021" name="Proc. Natl. Acad. Sci. U.S.A.">
        <title>A Catalog of Tens of Thousands of Viruses from Human Metagenomes Reveals Hidden Associations with Chronic Diseases.</title>
        <authorList>
            <person name="Tisza M.J."/>
            <person name="Buck C.B."/>
        </authorList>
    </citation>
    <scope>NUCLEOTIDE SEQUENCE</scope>
    <source>
        <strain evidence="1">CtXZx16</strain>
    </source>
</reference>
<protein>
    <submittedName>
        <fullName evidence="1">Uncharacterized protein</fullName>
    </submittedName>
</protein>
<sequence length="158" mass="19369">MENKIMLTESQTSLIDTLKRHKRILSKYRHDIYFPDSSHAESLDFFLSDSDYNFRDFCGKENLPVPEFLIESRWIPLAIDYDYLPDEEKEEWERKAEEENKNDDELRKHYVFRCTGRDMWEYEEESFSEFCDVIDKIVEDCDTYLEKLYEKYEDYVPF</sequence>